<dbReference type="PANTHER" id="PTHR21294">
    <property type="entry name" value="ELECTRON TRANSFER FLAVOPROTEIN BETA-SUBUNIT"/>
    <property type="match status" value="1"/>
</dbReference>
<evidence type="ECO:0000259" key="4">
    <source>
        <dbReference type="SMART" id="SM00893"/>
    </source>
</evidence>
<dbReference type="EMBL" id="DRBS01000033">
    <property type="protein sequence ID" value="HDD43391.1"/>
    <property type="molecule type" value="Genomic_DNA"/>
</dbReference>
<dbReference type="Proteomes" id="UP000886289">
    <property type="component" value="Unassembled WGS sequence"/>
</dbReference>
<dbReference type="SMART" id="SM00893">
    <property type="entry name" value="ETF"/>
    <property type="match status" value="1"/>
</dbReference>
<accession>A0A7C0Y819</accession>
<comment type="similarity">
    <text evidence="1">Belongs to the ETF beta-subunit/FixA family.</text>
</comment>
<feature type="domain" description="Electron transfer flavoprotein alpha/beta-subunit N-terminal" evidence="4">
    <location>
        <begin position="22"/>
        <end position="212"/>
    </location>
</feature>
<dbReference type="GO" id="GO:0009055">
    <property type="term" value="F:electron transfer activity"/>
    <property type="evidence" value="ECO:0007669"/>
    <property type="project" value="InterPro"/>
</dbReference>
<gene>
    <name evidence="5" type="ORF">ENG63_00815</name>
</gene>
<dbReference type="CDD" id="cd01714">
    <property type="entry name" value="ETF_beta"/>
    <property type="match status" value="1"/>
</dbReference>
<dbReference type="Gene3D" id="3.40.50.620">
    <property type="entry name" value="HUPs"/>
    <property type="match status" value="1"/>
</dbReference>
<sequence length="259" mass="28758">MKYIVCIKQVPEIEGIKINPETGTLIREGVKSIINPYDLYALEAALQMKERYGGNIILLSMGPPQAEEALREAISYGADEAILLSDKAFAGADTLATSYTLAQAIKKIGHYDIIFCGKQAIDGDTAQVGPELAQRLNLPYVTYVRKIELKENSLIVERDLDDGYQIIQITLPALLTIVKEIGEPRVPSIRGKMRAKKLQIPIWTAKDIEAKEEKIGISGSPTRVLKIFSPPLRGKKEIISGSLEEQVKTLWEKINNILK</sequence>
<dbReference type="InterPro" id="IPR014730">
    <property type="entry name" value="ETF_a/b_N"/>
</dbReference>
<reference evidence="5" key="1">
    <citation type="journal article" date="2020" name="mSystems">
        <title>Genome- and Community-Level Interaction Insights into Carbon Utilization and Element Cycling Functions of Hydrothermarchaeota in Hydrothermal Sediment.</title>
        <authorList>
            <person name="Zhou Z."/>
            <person name="Liu Y."/>
            <person name="Xu W."/>
            <person name="Pan J."/>
            <person name="Luo Z.H."/>
            <person name="Li M."/>
        </authorList>
    </citation>
    <scope>NUCLEOTIDE SEQUENCE [LARGE SCALE GENOMIC DNA]</scope>
    <source>
        <strain evidence="5">HyVt-233</strain>
    </source>
</reference>
<dbReference type="InterPro" id="IPR014729">
    <property type="entry name" value="Rossmann-like_a/b/a_fold"/>
</dbReference>
<evidence type="ECO:0000313" key="5">
    <source>
        <dbReference type="EMBL" id="HDD43391.1"/>
    </source>
</evidence>
<keyword evidence="2" id="KW-0249">Electron transport</keyword>
<protein>
    <recommendedName>
        <fullName evidence="3">Protein FixA</fullName>
    </recommendedName>
</protein>
<name>A0A7C0Y819_DESA2</name>
<dbReference type="Pfam" id="PF01012">
    <property type="entry name" value="ETF"/>
    <property type="match status" value="1"/>
</dbReference>
<dbReference type="InterPro" id="IPR012255">
    <property type="entry name" value="ETF_b"/>
</dbReference>
<dbReference type="AlphaFoldDB" id="A0A7C0Y819"/>
<organism evidence="5">
    <name type="scientific">Desulfofervidus auxilii</name>
    <dbReference type="NCBI Taxonomy" id="1621989"/>
    <lineage>
        <taxon>Bacteria</taxon>
        <taxon>Pseudomonadati</taxon>
        <taxon>Thermodesulfobacteriota</taxon>
        <taxon>Candidatus Desulfofervidia</taxon>
        <taxon>Candidatus Desulfofervidales</taxon>
        <taxon>Candidatus Desulfofervidaceae</taxon>
        <taxon>Candidatus Desulfofervidus</taxon>
    </lineage>
</organism>
<proteinExistence type="inferred from homology"/>
<dbReference type="SUPFAM" id="SSF52402">
    <property type="entry name" value="Adenine nucleotide alpha hydrolases-like"/>
    <property type="match status" value="1"/>
</dbReference>
<keyword evidence="2" id="KW-0813">Transport</keyword>
<evidence type="ECO:0000256" key="2">
    <source>
        <dbReference type="ARBA" id="ARBA00022982"/>
    </source>
</evidence>
<evidence type="ECO:0000256" key="1">
    <source>
        <dbReference type="ARBA" id="ARBA00007557"/>
    </source>
</evidence>
<dbReference type="PIRSF" id="PIRSF000090">
    <property type="entry name" value="Beta-ETF"/>
    <property type="match status" value="1"/>
</dbReference>
<dbReference type="PANTHER" id="PTHR21294:SF17">
    <property type="entry name" value="PROTEIN FIXA"/>
    <property type="match status" value="1"/>
</dbReference>
<comment type="caution">
    <text evidence="5">The sequence shown here is derived from an EMBL/GenBank/DDBJ whole genome shotgun (WGS) entry which is preliminary data.</text>
</comment>
<dbReference type="PROSITE" id="PS01065">
    <property type="entry name" value="ETF_BETA"/>
    <property type="match status" value="1"/>
</dbReference>
<evidence type="ECO:0000256" key="3">
    <source>
        <dbReference type="ARBA" id="ARBA00040635"/>
    </source>
</evidence>
<dbReference type="InterPro" id="IPR000049">
    <property type="entry name" value="ET-Flavoprotein_bsu_CS"/>
</dbReference>
<dbReference type="InterPro" id="IPR033948">
    <property type="entry name" value="ETF_beta_N"/>
</dbReference>